<comment type="caution">
    <text evidence="2">The sequence shown here is derived from an EMBL/GenBank/DDBJ whole genome shotgun (WGS) entry which is preliminary data.</text>
</comment>
<reference evidence="2 3" key="1">
    <citation type="submission" date="2020-08" db="EMBL/GenBank/DDBJ databases">
        <title>Genomic Encyclopedia of Type Strains, Phase IV (KMG-IV): sequencing the most valuable type-strain genomes for metagenomic binning, comparative biology and taxonomic classification.</title>
        <authorList>
            <person name="Goeker M."/>
        </authorList>
    </citation>
    <scope>NUCLEOTIDE SEQUENCE [LARGE SCALE GENOMIC DNA]</scope>
    <source>
        <strain evidence="2 3">DSM 11590</strain>
    </source>
</reference>
<feature type="non-terminal residue" evidence="2">
    <location>
        <position position="407"/>
    </location>
</feature>
<feature type="domain" description="Large polyvalent protein-associated" evidence="1">
    <location>
        <begin position="216"/>
        <end position="316"/>
    </location>
</feature>
<gene>
    <name evidence="2" type="ORF">FHS48_003677</name>
</gene>
<proteinExistence type="predicted"/>
<keyword evidence="3" id="KW-1185">Reference proteome</keyword>
<dbReference type="InterPro" id="IPR040824">
    <property type="entry name" value="LPD3"/>
</dbReference>
<dbReference type="EMBL" id="JACIIX010000019">
    <property type="protein sequence ID" value="MBB6212227.1"/>
    <property type="molecule type" value="Genomic_DNA"/>
</dbReference>
<organism evidence="2 3">
    <name type="scientific">Novispirillum itersonii</name>
    <name type="common">Aquaspirillum itersonii</name>
    <dbReference type="NCBI Taxonomy" id="189"/>
    <lineage>
        <taxon>Bacteria</taxon>
        <taxon>Pseudomonadati</taxon>
        <taxon>Pseudomonadota</taxon>
        <taxon>Alphaproteobacteria</taxon>
        <taxon>Rhodospirillales</taxon>
        <taxon>Novispirillaceae</taxon>
        <taxon>Novispirillum</taxon>
    </lineage>
</organism>
<dbReference type="AlphaFoldDB" id="A0A7W9ZIP1"/>
<sequence length="407" mass="44052">MVDGVKIPTLSGAANGADRLLLERLRTGNTVQAARTPVLEILRGQGGVAPGSPLAAELEARGITRQSSPGLFRNGGLTDADTLVISEHDVLRDNGFPDAGNGYADPQELLEAIGREWAGSPLTTAEDAARSDRLDAPVQELAQMLDRAGLDPKTVTKAEVETLLGQMQQAGDGATVLAQAMNAGVDPDRRVTVVDITGMFDAAGDKKSLKLMLRPLIGERLDTADQGRIARILPKKVDHIAFSVMRTDERRPRRNVGATINSIVDVLEHAVLVESAPNRKTAKKSDIDKYHRFYVPVWDGRAVRTIRIVAEQSKDGIRIDPGAFDIYEFAQEDVGGAAHSHKTSKGQSGQLFASSPHSVTIRQMLTGVKGMDGRVHGHRIWPSIDLANSLDHPDRLRLRRTEMSGRA</sequence>
<evidence type="ECO:0000313" key="3">
    <source>
        <dbReference type="Proteomes" id="UP000544872"/>
    </source>
</evidence>
<accession>A0A7W9ZIP1</accession>
<evidence type="ECO:0000259" key="1">
    <source>
        <dbReference type="Pfam" id="PF18798"/>
    </source>
</evidence>
<dbReference type="Proteomes" id="UP000544872">
    <property type="component" value="Unassembled WGS sequence"/>
</dbReference>
<evidence type="ECO:0000313" key="2">
    <source>
        <dbReference type="EMBL" id="MBB6212227.1"/>
    </source>
</evidence>
<dbReference type="Pfam" id="PF18798">
    <property type="entry name" value="LPD3"/>
    <property type="match status" value="1"/>
</dbReference>
<name>A0A7W9ZIP1_NOVIT</name>
<protein>
    <recommendedName>
        <fullName evidence="1">Large polyvalent protein-associated domain-containing protein</fullName>
    </recommendedName>
</protein>